<keyword evidence="4" id="KW-0131">Cell cycle</keyword>
<evidence type="ECO:0000313" key="9">
    <source>
        <dbReference type="Proteomes" id="UP001157418"/>
    </source>
</evidence>
<comment type="similarity">
    <text evidence="1">Belongs to the cyclin family. Cyclin L subfamily.</text>
</comment>
<dbReference type="GO" id="GO:0006357">
    <property type="term" value="P:regulation of transcription by RNA polymerase II"/>
    <property type="evidence" value="ECO:0007669"/>
    <property type="project" value="InterPro"/>
</dbReference>
<dbReference type="SMART" id="SM00385">
    <property type="entry name" value="CYCLIN"/>
    <property type="match status" value="2"/>
</dbReference>
<keyword evidence="9" id="KW-1185">Reference proteome</keyword>
<evidence type="ECO:0000259" key="7">
    <source>
        <dbReference type="SMART" id="SM00385"/>
    </source>
</evidence>
<feature type="domain" description="Cyclin-like" evidence="7">
    <location>
        <begin position="40"/>
        <end position="144"/>
    </location>
</feature>
<evidence type="ECO:0000256" key="5">
    <source>
        <dbReference type="ARBA" id="ARBA00073269"/>
    </source>
</evidence>
<evidence type="ECO:0000256" key="1">
    <source>
        <dbReference type="ARBA" id="ARBA00010589"/>
    </source>
</evidence>
<gene>
    <name evidence="8" type="ORF">LVIROSA_LOCUS20140</name>
</gene>
<evidence type="ECO:0000256" key="2">
    <source>
        <dbReference type="ARBA" id="ARBA00022618"/>
    </source>
</evidence>
<dbReference type="FunFam" id="1.10.472.10:FF:000031">
    <property type="entry name" value="cyclin-L1-1-like isoform X1"/>
    <property type="match status" value="1"/>
</dbReference>
<feature type="domain" description="Cyclin-like" evidence="7">
    <location>
        <begin position="157"/>
        <end position="242"/>
    </location>
</feature>
<proteinExistence type="inferred from homology"/>
<name>A0AAU9N350_9ASTR</name>
<reference evidence="8 9" key="1">
    <citation type="submission" date="2022-01" db="EMBL/GenBank/DDBJ databases">
        <authorList>
            <person name="Xiong W."/>
            <person name="Schranz E."/>
        </authorList>
    </citation>
    <scope>NUCLEOTIDE SEQUENCE [LARGE SCALE GENOMIC DNA]</scope>
</reference>
<dbReference type="EMBL" id="CAKMRJ010003334">
    <property type="protein sequence ID" value="CAH1433555.1"/>
    <property type="molecule type" value="Genomic_DNA"/>
</dbReference>
<evidence type="ECO:0000256" key="4">
    <source>
        <dbReference type="ARBA" id="ARBA00023306"/>
    </source>
</evidence>
<keyword evidence="2" id="KW-0132">Cell division</keyword>
<dbReference type="GO" id="GO:0016538">
    <property type="term" value="F:cyclin-dependent protein serine/threonine kinase regulator activity"/>
    <property type="evidence" value="ECO:0007669"/>
    <property type="project" value="InterPro"/>
</dbReference>
<dbReference type="SUPFAM" id="SSF47954">
    <property type="entry name" value="Cyclin-like"/>
    <property type="match status" value="2"/>
</dbReference>
<protein>
    <recommendedName>
        <fullName evidence="5">Cyclin-L1-1</fullName>
    </recommendedName>
</protein>
<dbReference type="InterPro" id="IPR043198">
    <property type="entry name" value="Cyclin/Ssn8"/>
</dbReference>
<dbReference type="PIRSF" id="PIRSF036580">
    <property type="entry name" value="Cyclin_L"/>
    <property type="match status" value="1"/>
</dbReference>
<dbReference type="FunFam" id="1.10.472.10:FF:000068">
    <property type="entry name" value="Cyclin-L1-1 isoform A"/>
    <property type="match status" value="1"/>
</dbReference>
<evidence type="ECO:0000256" key="6">
    <source>
        <dbReference type="RuleBase" id="RU000383"/>
    </source>
</evidence>
<dbReference type="AlphaFoldDB" id="A0AAU9N350"/>
<evidence type="ECO:0000256" key="3">
    <source>
        <dbReference type="ARBA" id="ARBA00023127"/>
    </source>
</evidence>
<evidence type="ECO:0000313" key="8">
    <source>
        <dbReference type="EMBL" id="CAH1433555.1"/>
    </source>
</evidence>
<keyword evidence="3 6" id="KW-0195">Cyclin</keyword>
<dbReference type="InterPro" id="IPR006671">
    <property type="entry name" value="Cyclin_N"/>
</dbReference>
<sequence length="278" mass="31610">MISAAVDTFYLTDEQLHTSPSRKDGINEATETTLRIYGCDLIQESGILLRLPQHVMATGQVLFHRFYCKTSFVRFNVKRIAAACIWLASRQGENPRRARDMINVFQRMECRRENLTLDHLDASLMKKLPELKMDLIRCEGHILKGLAFSCHVEIPHKLMVSYILVLGTNPKLMQEAWNLANDSLRSTLCVRLKAKVVACGVVYAAARRVHVPLPENPPWWEAFEVEKNGIDEVCRVVAHLYSLPKAKYLHVCKEDGSFTTVSLVTTVVHDSKAKETLF</sequence>
<comment type="caution">
    <text evidence="8">The sequence shown here is derived from an EMBL/GenBank/DDBJ whole genome shotgun (WGS) entry which is preliminary data.</text>
</comment>
<dbReference type="InterPro" id="IPR013763">
    <property type="entry name" value="Cyclin-like_dom"/>
</dbReference>
<dbReference type="Pfam" id="PF00134">
    <property type="entry name" value="Cyclin_N"/>
    <property type="match status" value="1"/>
</dbReference>
<dbReference type="Proteomes" id="UP001157418">
    <property type="component" value="Unassembled WGS sequence"/>
</dbReference>
<dbReference type="Gene3D" id="1.10.472.10">
    <property type="entry name" value="Cyclin-like"/>
    <property type="match status" value="2"/>
</dbReference>
<dbReference type="PANTHER" id="PTHR10026">
    <property type="entry name" value="CYCLIN"/>
    <property type="match status" value="1"/>
</dbReference>
<dbReference type="GO" id="GO:0051301">
    <property type="term" value="P:cell division"/>
    <property type="evidence" value="ECO:0007669"/>
    <property type="project" value="UniProtKB-KW"/>
</dbReference>
<accession>A0AAU9N350</accession>
<organism evidence="8 9">
    <name type="scientific">Lactuca virosa</name>
    <dbReference type="NCBI Taxonomy" id="75947"/>
    <lineage>
        <taxon>Eukaryota</taxon>
        <taxon>Viridiplantae</taxon>
        <taxon>Streptophyta</taxon>
        <taxon>Embryophyta</taxon>
        <taxon>Tracheophyta</taxon>
        <taxon>Spermatophyta</taxon>
        <taxon>Magnoliopsida</taxon>
        <taxon>eudicotyledons</taxon>
        <taxon>Gunneridae</taxon>
        <taxon>Pentapetalae</taxon>
        <taxon>asterids</taxon>
        <taxon>campanulids</taxon>
        <taxon>Asterales</taxon>
        <taxon>Asteraceae</taxon>
        <taxon>Cichorioideae</taxon>
        <taxon>Cichorieae</taxon>
        <taxon>Lactucinae</taxon>
        <taxon>Lactuca</taxon>
    </lineage>
</organism>
<dbReference type="InterPro" id="IPR036915">
    <property type="entry name" value="Cyclin-like_sf"/>
</dbReference>